<protein>
    <submittedName>
        <fullName evidence="2">Deacetylase, histone deacetylase/acetoin utilization protein</fullName>
    </submittedName>
</protein>
<gene>
    <name evidence="2" type="ORF">MetMK1DRAFT_00026720</name>
</gene>
<dbReference type="Proteomes" id="UP000003980">
    <property type="component" value="Unassembled WGS sequence"/>
</dbReference>
<dbReference type="SUPFAM" id="SSF52768">
    <property type="entry name" value="Arginase/deacetylase"/>
    <property type="match status" value="1"/>
</dbReference>
<proteinExistence type="predicted"/>
<evidence type="ECO:0000259" key="1">
    <source>
        <dbReference type="Pfam" id="PF00850"/>
    </source>
</evidence>
<dbReference type="STRING" id="671065.MetMK1DRAFT_00026720"/>
<dbReference type="InterPro" id="IPR023696">
    <property type="entry name" value="Ureohydrolase_dom_sf"/>
</dbReference>
<reference evidence="2 3" key="1">
    <citation type="submission" date="2012-01" db="EMBL/GenBank/DDBJ databases">
        <title>Improved High-Quality Draft sequence of Metallosphaera yellowstonensis MK1.</title>
        <authorList>
            <consortium name="US DOE Joint Genome Institute"/>
            <person name="Lucas S."/>
            <person name="Han J."/>
            <person name="Cheng J.-F."/>
            <person name="Goodwin L."/>
            <person name="Pitluck S."/>
            <person name="Peters L."/>
            <person name="Teshima H."/>
            <person name="Detter J.C."/>
            <person name="Han C."/>
            <person name="Tapia R."/>
            <person name="Land M."/>
            <person name="Hauser L."/>
            <person name="Kyrpides N."/>
            <person name="Kozubal M."/>
            <person name="Macur R.E."/>
            <person name="Jay Z."/>
            <person name="Inskeep W."/>
            <person name="Woyke T."/>
        </authorList>
    </citation>
    <scope>NUCLEOTIDE SEQUENCE [LARGE SCALE GENOMIC DNA]</scope>
    <source>
        <strain evidence="2 3">MK1</strain>
    </source>
</reference>
<feature type="domain" description="Histone deacetylase" evidence="1">
    <location>
        <begin position="43"/>
        <end position="305"/>
    </location>
</feature>
<dbReference type="Gene3D" id="3.40.800.20">
    <property type="entry name" value="Histone deacetylase domain"/>
    <property type="match status" value="1"/>
</dbReference>
<dbReference type="PANTHER" id="PTHR10625:SF10">
    <property type="entry name" value="HISTONE DEACETYLASE HDAC1"/>
    <property type="match status" value="1"/>
</dbReference>
<dbReference type="PANTHER" id="PTHR10625">
    <property type="entry name" value="HISTONE DEACETYLASE HDAC1-RELATED"/>
    <property type="match status" value="1"/>
</dbReference>
<dbReference type="PRINTS" id="PR01270">
    <property type="entry name" value="HDASUPER"/>
</dbReference>
<dbReference type="HOGENOM" id="CLU_007727_8_0_2"/>
<accession>H2C7X3</accession>
<evidence type="ECO:0000313" key="2">
    <source>
        <dbReference type="EMBL" id="EHP68249.1"/>
    </source>
</evidence>
<organism evidence="2 3">
    <name type="scientific">Metallosphaera yellowstonensis MK1</name>
    <dbReference type="NCBI Taxonomy" id="671065"/>
    <lineage>
        <taxon>Archaea</taxon>
        <taxon>Thermoproteota</taxon>
        <taxon>Thermoprotei</taxon>
        <taxon>Sulfolobales</taxon>
        <taxon>Sulfolobaceae</taxon>
        <taxon>Metallosphaera</taxon>
    </lineage>
</organism>
<name>H2C7X3_9CREN</name>
<dbReference type="GO" id="GO:0004407">
    <property type="term" value="F:histone deacetylase activity"/>
    <property type="evidence" value="ECO:0007669"/>
    <property type="project" value="TreeGrafter"/>
</dbReference>
<sequence length="353" mass="39395">MITIIPKGKLGLTAGELLGIVWDDRFRDISFSHPMIRDVSFERIRRFKELISNEDGIMFIKPEMANFEDLLLVHDVTLIEKLREASSLPFVGFLDEGDTVHYPGMLEDILLVAGSTLTALKFSRYLARIYIPLGGFHHATRTSPMGFCPINDVAIALKTLQSKGERVALIDVDAHHPNGLEEMFYNEKLLKINVFAYDGEFFPRTGDVKRRGEGEGFGLNFNVGLPLGSSDDAFMEALRMLELVRHFKPTYIVVVAGVDGHMDDGLKSLNLTANSYNLLGQKVFALSRELEAKVISYGGGGYGPGSSISMYSFIKGLKGQRFLPEKGTEDREKREIVKKLVNLFLESSSCCLK</sequence>
<dbReference type="InterPro" id="IPR000286">
    <property type="entry name" value="HDACs"/>
</dbReference>
<dbReference type="EMBL" id="JH597770">
    <property type="protein sequence ID" value="EHP68249.1"/>
    <property type="molecule type" value="Genomic_DNA"/>
</dbReference>
<keyword evidence="3" id="KW-1185">Reference proteome</keyword>
<dbReference type="InterPro" id="IPR023801">
    <property type="entry name" value="His_deacetylse_dom"/>
</dbReference>
<dbReference type="eggNOG" id="arCOG00326">
    <property type="taxonomic scope" value="Archaea"/>
</dbReference>
<dbReference type="InterPro" id="IPR037138">
    <property type="entry name" value="His_deacetylse_dom_sf"/>
</dbReference>
<dbReference type="AlphaFoldDB" id="H2C7X3"/>
<dbReference type="Pfam" id="PF00850">
    <property type="entry name" value="Hist_deacetyl"/>
    <property type="match status" value="1"/>
</dbReference>
<dbReference type="GO" id="GO:0040029">
    <property type="term" value="P:epigenetic regulation of gene expression"/>
    <property type="evidence" value="ECO:0007669"/>
    <property type="project" value="TreeGrafter"/>
</dbReference>
<evidence type="ECO:0000313" key="3">
    <source>
        <dbReference type="Proteomes" id="UP000003980"/>
    </source>
</evidence>